<accession>A0ABW8US11</accession>
<dbReference type="Pfam" id="PF13578">
    <property type="entry name" value="Methyltransf_24"/>
    <property type="match status" value="1"/>
</dbReference>
<evidence type="ECO:0000313" key="1">
    <source>
        <dbReference type="EMBL" id="MFL4468859.1"/>
    </source>
</evidence>
<dbReference type="SUPFAM" id="SSF53335">
    <property type="entry name" value="S-adenosyl-L-methionine-dependent methyltransferases"/>
    <property type="match status" value="1"/>
</dbReference>
<proteinExistence type="predicted"/>
<dbReference type="GO" id="GO:0032259">
    <property type="term" value="P:methylation"/>
    <property type="evidence" value="ECO:0007669"/>
    <property type="project" value="UniProtKB-KW"/>
</dbReference>
<dbReference type="InterPro" id="IPR029063">
    <property type="entry name" value="SAM-dependent_MTases_sf"/>
</dbReference>
<protein>
    <submittedName>
        <fullName evidence="1">Class I SAM-dependent methyltransferase</fullName>
        <ecNumber evidence="1">2.1.1.-</ecNumber>
    </submittedName>
</protein>
<keyword evidence="1" id="KW-0489">Methyltransferase</keyword>
<evidence type="ECO:0000313" key="2">
    <source>
        <dbReference type="Proteomes" id="UP001627408"/>
    </source>
</evidence>
<keyword evidence="1" id="KW-0808">Transferase</keyword>
<sequence length="236" mass="26752">MNQFTNMDNMVVPDVFYDRYYQRRLPDTPKGYPNGWMSPNDLTLLYNAAYLSTGHVLEVGPWLGRSTTALAMGLRDRQADGAAPVSFDTIDFGITSANEWQERFGETLDLNKQNGRVADAVYHPGGTVAVLIQNMKDNRLLPYVSNFIRGDFIDCPISRKYSLIFCDTTHDDAEIERTLPKLAKMAGKGCTFVFDDVITAQRADLICSYLKTKRFVMSAQIFPQRKKFCKVMLVET</sequence>
<dbReference type="RefSeq" id="WP_407590601.1">
    <property type="nucleotide sequence ID" value="NZ_JBHDIY010000002.1"/>
</dbReference>
<name>A0ABW8US11_9RHOB</name>
<dbReference type="Proteomes" id="UP001627408">
    <property type="component" value="Unassembled WGS sequence"/>
</dbReference>
<dbReference type="GO" id="GO:0008168">
    <property type="term" value="F:methyltransferase activity"/>
    <property type="evidence" value="ECO:0007669"/>
    <property type="project" value="UniProtKB-KW"/>
</dbReference>
<organism evidence="1 2">
    <name type="scientific">Tateyamaria armeniaca</name>
    <dbReference type="NCBI Taxonomy" id="2518930"/>
    <lineage>
        <taxon>Bacteria</taxon>
        <taxon>Pseudomonadati</taxon>
        <taxon>Pseudomonadota</taxon>
        <taxon>Alphaproteobacteria</taxon>
        <taxon>Rhodobacterales</taxon>
        <taxon>Roseobacteraceae</taxon>
        <taxon>Tateyamaria</taxon>
    </lineage>
</organism>
<comment type="caution">
    <text evidence="1">The sequence shown here is derived from an EMBL/GenBank/DDBJ whole genome shotgun (WGS) entry which is preliminary data.</text>
</comment>
<reference evidence="1 2" key="1">
    <citation type="submission" date="2024-08" db="EMBL/GenBank/DDBJ databases">
        <title>Tateyamaria sp. nov., isolated from marine algae.</title>
        <authorList>
            <person name="Choi B.J."/>
            <person name="Kim J.M."/>
            <person name="Lee J.K."/>
            <person name="Choi D.G."/>
            <person name="Bayburt H."/>
            <person name="Baek J.H."/>
            <person name="Han D.M."/>
            <person name="Jeon C.O."/>
        </authorList>
    </citation>
    <scope>NUCLEOTIDE SEQUENCE [LARGE SCALE GENOMIC DNA]</scope>
    <source>
        <strain evidence="1 2">KMU-156</strain>
    </source>
</reference>
<dbReference type="EMBL" id="JBHDIY010000002">
    <property type="protein sequence ID" value="MFL4468859.1"/>
    <property type="molecule type" value="Genomic_DNA"/>
</dbReference>
<gene>
    <name evidence="1" type="ORF">ACERZ8_02855</name>
</gene>
<dbReference type="Gene3D" id="3.40.50.150">
    <property type="entry name" value="Vaccinia Virus protein VP39"/>
    <property type="match status" value="1"/>
</dbReference>
<dbReference type="EC" id="2.1.1.-" evidence="1"/>
<keyword evidence="2" id="KW-1185">Reference proteome</keyword>